<dbReference type="SUPFAM" id="SSF52540">
    <property type="entry name" value="P-loop containing nucleoside triphosphate hydrolases"/>
    <property type="match status" value="2"/>
</dbReference>
<dbReference type="Gene3D" id="3.30.40.10">
    <property type="entry name" value="Zinc/RING finger domain, C3HC4 (zinc finger)"/>
    <property type="match status" value="1"/>
</dbReference>
<dbReference type="GO" id="GO:0004386">
    <property type="term" value="F:helicase activity"/>
    <property type="evidence" value="ECO:0007669"/>
    <property type="project" value="UniProtKB-KW"/>
</dbReference>
<dbReference type="PROSITE" id="PS51194">
    <property type="entry name" value="HELICASE_CTER"/>
    <property type="match status" value="1"/>
</dbReference>
<comment type="similarity">
    <text evidence="2">Belongs to the SNF2/RAD54 helicase family.</text>
</comment>
<dbReference type="CDD" id="cd19071">
    <property type="entry name" value="AKR_AKR1-5-like"/>
    <property type="match status" value="1"/>
</dbReference>
<comment type="subcellular location">
    <subcellularLocation>
        <location evidence="1">Nucleus</location>
    </subcellularLocation>
</comment>
<dbReference type="SMART" id="SM00490">
    <property type="entry name" value="HELICc"/>
    <property type="match status" value="1"/>
</dbReference>
<dbReference type="CDD" id="cd18008">
    <property type="entry name" value="DEXDc_SHPRH-like"/>
    <property type="match status" value="1"/>
</dbReference>
<dbReference type="Pfam" id="PF00248">
    <property type="entry name" value="Aldo_ket_red"/>
    <property type="match status" value="1"/>
</dbReference>
<name>A0AAE0NR96_SORBR</name>
<feature type="region of interest" description="Disordered" evidence="16">
    <location>
        <begin position="1242"/>
        <end position="1265"/>
    </location>
</feature>
<dbReference type="GO" id="GO:0016491">
    <property type="term" value="F:oxidoreductase activity"/>
    <property type="evidence" value="ECO:0007669"/>
    <property type="project" value="UniProtKB-KW"/>
</dbReference>
<keyword evidence="11" id="KW-0067">ATP-binding</keyword>
<dbReference type="SUPFAM" id="SSF51430">
    <property type="entry name" value="NAD(P)-linked oxidoreductase"/>
    <property type="match status" value="1"/>
</dbReference>
<feature type="region of interest" description="Disordered" evidence="16">
    <location>
        <begin position="1014"/>
        <end position="1035"/>
    </location>
</feature>
<evidence type="ECO:0000256" key="4">
    <source>
        <dbReference type="ARBA" id="ARBA00022723"/>
    </source>
</evidence>
<evidence type="ECO:0000256" key="14">
    <source>
        <dbReference type="ARBA" id="ARBA00023242"/>
    </source>
</evidence>
<dbReference type="GO" id="GO:0008270">
    <property type="term" value="F:zinc ion binding"/>
    <property type="evidence" value="ECO:0007669"/>
    <property type="project" value="UniProtKB-KW"/>
</dbReference>
<evidence type="ECO:0000256" key="8">
    <source>
        <dbReference type="ARBA" id="ARBA00022801"/>
    </source>
</evidence>
<dbReference type="InterPro" id="IPR013083">
    <property type="entry name" value="Znf_RING/FYVE/PHD"/>
</dbReference>
<dbReference type="SMART" id="SM00487">
    <property type="entry name" value="DEXDc"/>
    <property type="match status" value="1"/>
</dbReference>
<dbReference type="PROSITE" id="PS51192">
    <property type="entry name" value="HELICASE_ATP_BIND_1"/>
    <property type="match status" value="1"/>
</dbReference>
<feature type="region of interest" description="Disordered" evidence="16">
    <location>
        <begin position="186"/>
        <end position="227"/>
    </location>
</feature>
<dbReference type="InterPro" id="IPR049730">
    <property type="entry name" value="SNF2/RAD54-like_C"/>
</dbReference>
<feature type="compositionally biased region" description="Acidic residues" evidence="16">
    <location>
        <begin position="453"/>
        <end position="462"/>
    </location>
</feature>
<keyword evidence="14" id="KW-0539">Nucleus</keyword>
<evidence type="ECO:0000256" key="10">
    <source>
        <dbReference type="ARBA" id="ARBA00022833"/>
    </source>
</evidence>
<reference evidence="20" key="1">
    <citation type="journal article" date="2023" name="Mol. Phylogenet. Evol.">
        <title>Genome-scale phylogeny and comparative genomics of the fungal order Sordariales.</title>
        <authorList>
            <person name="Hensen N."/>
            <person name="Bonometti L."/>
            <person name="Westerberg I."/>
            <person name="Brannstrom I.O."/>
            <person name="Guillou S."/>
            <person name="Cros-Aarteil S."/>
            <person name="Calhoun S."/>
            <person name="Haridas S."/>
            <person name="Kuo A."/>
            <person name="Mondo S."/>
            <person name="Pangilinan J."/>
            <person name="Riley R."/>
            <person name="LaButti K."/>
            <person name="Andreopoulos B."/>
            <person name="Lipzen A."/>
            <person name="Chen C."/>
            <person name="Yan M."/>
            <person name="Daum C."/>
            <person name="Ng V."/>
            <person name="Clum A."/>
            <person name="Steindorff A."/>
            <person name="Ohm R.A."/>
            <person name="Martin F."/>
            <person name="Silar P."/>
            <person name="Natvig D.O."/>
            <person name="Lalanne C."/>
            <person name="Gautier V."/>
            <person name="Ament-Velasquez S.L."/>
            <person name="Kruys A."/>
            <person name="Hutchinson M.I."/>
            <person name="Powell A.J."/>
            <person name="Barry K."/>
            <person name="Miller A.N."/>
            <person name="Grigoriev I.V."/>
            <person name="Debuchy R."/>
            <person name="Gladieux P."/>
            <person name="Hiltunen Thoren M."/>
            <person name="Johannesson H."/>
        </authorList>
    </citation>
    <scope>NUCLEOTIDE SEQUENCE</scope>
    <source>
        <strain evidence="20">FGSC 1904</strain>
    </source>
</reference>
<dbReference type="PRINTS" id="PR00069">
    <property type="entry name" value="ALDKETRDTASE"/>
</dbReference>
<dbReference type="Gene3D" id="3.20.20.100">
    <property type="entry name" value="NADP-dependent oxidoreductase domain"/>
    <property type="match status" value="1"/>
</dbReference>
<organism evidence="20 21">
    <name type="scientific">Sordaria brevicollis</name>
    <dbReference type="NCBI Taxonomy" id="83679"/>
    <lineage>
        <taxon>Eukaryota</taxon>
        <taxon>Fungi</taxon>
        <taxon>Dikarya</taxon>
        <taxon>Ascomycota</taxon>
        <taxon>Pezizomycotina</taxon>
        <taxon>Sordariomycetes</taxon>
        <taxon>Sordariomycetidae</taxon>
        <taxon>Sordariales</taxon>
        <taxon>Sordariaceae</taxon>
        <taxon>Sordaria</taxon>
    </lineage>
</organism>
<dbReference type="InterPro" id="IPR027417">
    <property type="entry name" value="P-loop_NTPase"/>
</dbReference>
<dbReference type="EMBL" id="JAUTDP010000021">
    <property type="protein sequence ID" value="KAK3386252.1"/>
    <property type="molecule type" value="Genomic_DNA"/>
</dbReference>
<proteinExistence type="inferred from homology"/>
<comment type="similarity">
    <text evidence="3">Belongs to the aldo/keto reductase family.</text>
</comment>
<gene>
    <name evidence="20" type="ORF">B0T20DRAFT_398300</name>
</gene>
<evidence type="ECO:0000256" key="6">
    <source>
        <dbReference type="ARBA" id="ARBA00022763"/>
    </source>
</evidence>
<keyword evidence="7 15" id="KW-0863">Zinc-finger</keyword>
<dbReference type="Pfam" id="PF24975">
    <property type="entry name" value="UBA_Rad5"/>
    <property type="match status" value="1"/>
</dbReference>
<dbReference type="CDD" id="cd16572">
    <property type="entry name" value="RING-HC_SpRad8-like"/>
    <property type="match status" value="1"/>
</dbReference>
<keyword evidence="4" id="KW-0479">Metal-binding</keyword>
<evidence type="ECO:0000256" key="2">
    <source>
        <dbReference type="ARBA" id="ARBA00007025"/>
    </source>
</evidence>
<evidence type="ECO:0000256" key="15">
    <source>
        <dbReference type="PROSITE-ProRule" id="PRU00175"/>
    </source>
</evidence>
<dbReference type="InterPro" id="IPR001841">
    <property type="entry name" value="Znf_RING"/>
</dbReference>
<evidence type="ECO:0000256" key="9">
    <source>
        <dbReference type="ARBA" id="ARBA00022806"/>
    </source>
</evidence>
<keyword evidence="10" id="KW-0862">Zinc</keyword>
<evidence type="ECO:0000256" key="11">
    <source>
        <dbReference type="ARBA" id="ARBA00022840"/>
    </source>
</evidence>
<evidence type="ECO:0000256" key="7">
    <source>
        <dbReference type="ARBA" id="ARBA00022771"/>
    </source>
</evidence>
<dbReference type="GO" id="GO:0005524">
    <property type="term" value="F:ATP binding"/>
    <property type="evidence" value="ECO:0007669"/>
    <property type="project" value="UniProtKB-KW"/>
</dbReference>
<feature type="compositionally biased region" description="Low complexity" evidence="16">
    <location>
        <begin position="28"/>
        <end position="37"/>
    </location>
</feature>
<evidence type="ECO:0000259" key="17">
    <source>
        <dbReference type="PROSITE" id="PS50089"/>
    </source>
</evidence>
<feature type="region of interest" description="Disordered" evidence="16">
    <location>
        <begin position="434"/>
        <end position="462"/>
    </location>
</feature>
<dbReference type="InterPro" id="IPR014001">
    <property type="entry name" value="Helicase_ATP-bd"/>
</dbReference>
<keyword evidence="12" id="KW-0560">Oxidoreductase</keyword>
<comment type="caution">
    <text evidence="20">The sequence shown here is derived from an EMBL/GenBank/DDBJ whole genome shotgun (WGS) entry which is preliminary data.</text>
</comment>
<dbReference type="SUPFAM" id="SSF57850">
    <property type="entry name" value="RING/U-box"/>
    <property type="match status" value="1"/>
</dbReference>
<dbReference type="Pfam" id="PF00271">
    <property type="entry name" value="Helicase_C"/>
    <property type="match status" value="1"/>
</dbReference>
<dbReference type="InterPro" id="IPR023210">
    <property type="entry name" value="NADP_OxRdtase_dom"/>
</dbReference>
<dbReference type="GO" id="GO:0008094">
    <property type="term" value="F:ATP-dependent activity, acting on DNA"/>
    <property type="evidence" value="ECO:0007669"/>
    <property type="project" value="TreeGrafter"/>
</dbReference>
<dbReference type="Gene3D" id="3.40.50.10810">
    <property type="entry name" value="Tandem AAA-ATPase domain"/>
    <property type="match status" value="1"/>
</dbReference>
<dbReference type="GO" id="GO:0003676">
    <property type="term" value="F:nucleic acid binding"/>
    <property type="evidence" value="ECO:0007669"/>
    <property type="project" value="InterPro"/>
</dbReference>
<dbReference type="InterPro" id="IPR038718">
    <property type="entry name" value="SNF2-like_sf"/>
</dbReference>
<evidence type="ECO:0000256" key="13">
    <source>
        <dbReference type="ARBA" id="ARBA00023204"/>
    </source>
</evidence>
<reference evidence="20" key="2">
    <citation type="submission" date="2023-07" db="EMBL/GenBank/DDBJ databases">
        <authorList>
            <consortium name="Lawrence Berkeley National Laboratory"/>
            <person name="Haridas S."/>
            <person name="Hensen N."/>
            <person name="Bonometti L."/>
            <person name="Westerberg I."/>
            <person name="Brannstrom I.O."/>
            <person name="Guillou S."/>
            <person name="Cros-Aarteil S."/>
            <person name="Calhoun S."/>
            <person name="Kuo A."/>
            <person name="Mondo S."/>
            <person name="Pangilinan J."/>
            <person name="Riley R."/>
            <person name="LaButti K."/>
            <person name="Andreopoulos B."/>
            <person name="Lipzen A."/>
            <person name="Chen C."/>
            <person name="Yanf M."/>
            <person name="Daum C."/>
            <person name="Ng V."/>
            <person name="Clum A."/>
            <person name="Steindorff A."/>
            <person name="Ohm R."/>
            <person name="Martin F."/>
            <person name="Silar P."/>
            <person name="Natvig D."/>
            <person name="Lalanne C."/>
            <person name="Gautier V."/>
            <person name="Ament-velasquez S.L."/>
            <person name="Kruys A."/>
            <person name="Hutchinson M.I."/>
            <person name="Powell A.J."/>
            <person name="Barry K."/>
            <person name="Miller A.N."/>
            <person name="Grigoriev I.V."/>
            <person name="Debuchy R."/>
            <person name="Gladieux P."/>
            <person name="Thoren M.H."/>
            <person name="Johannesson H."/>
        </authorList>
    </citation>
    <scope>NUCLEOTIDE SEQUENCE</scope>
    <source>
        <strain evidence="20">FGSC 1904</strain>
    </source>
</reference>
<dbReference type="InterPro" id="IPR050628">
    <property type="entry name" value="SNF2_RAD54_helicase_TF"/>
</dbReference>
<dbReference type="Proteomes" id="UP001281003">
    <property type="component" value="Unassembled WGS sequence"/>
</dbReference>
<keyword evidence="8" id="KW-0378">Hydrolase</keyword>
<keyword evidence="13" id="KW-0234">DNA repair</keyword>
<dbReference type="InterPro" id="IPR001650">
    <property type="entry name" value="Helicase_C-like"/>
</dbReference>
<dbReference type="PANTHER" id="PTHR45626:SF22">
    <property type="entry name" value="DNA REPAIR PROTEIN RAD5"/>
    <property type="match status" value="1"/>
</dbReference>
<evidence type="ECO:0000313" key="21">
    <source>
        <dbReference type="Proteomes" id="UP001281003"/>
    </source>
</evidence>
<dbReference type="InterPro" id="IPR000330">
    <property type="entry name" value="SNF2_N"/>
</dbReference>
<evidence type="ECO:0000256" key="12">
    <source>
        <dbReference type="ARBA" id="ARBA00023002"/>
    </source>
</evidence>
<evidence type="ECO:0000256" key="1">
    <source>
        <dbReference type="ARBA" id="ARBA00004123"/>
    </source>
</evidence>
<evidence type="ECO:0000256" key="5">
    <source>
        <dbReference type="ARBA" id="ARBA00022741"/>
    </source>
</evidence>
<dbReference type="InterPro" id="IPR020471">
    <property type="entry name" value="AKR"/>
</dbReference>
<feature type="domain" description="Helicase ATP-binding" evidence="18">
    <location>
        <begin position="562"/>
        <end position="772"/>
    </location>
</feature>
<dbReference type="InterPro" id="IPR014905">
    <property type="entry name" value="HIRAN"/>
</dbReference>
<dbReference type="PROSITE" id="PS50089">
    <property type="entry name" value="ZF_RING_2"/>
    <property type="match status" value="1"/>
</dbReference>
<dbReference type="Pfam" id="PF00176">
    <property type="entry name" value="SNF2-rel_dom"/>
    <property type="match status" value="1"/>
</dbReference>
<dbReference type="PROSITE" id="PS00062">
    <property type="entry name" value="ALDOKETO_REDUCTASE_2"/>
    <property type="match status" value="1"/>
</dbReference>
<feature type="domain" description="RING-type" evidence="17">
    <location>
        <begin position="955"/>
        <end position="1000"/>
    </location>
</feature>
<feature type="region of interest" description="Disordered" evidence="16">
    <location>
        <begin position="1"/>
        <end position="78"/>
    </location>
</feature>
<dbReference type="PROSITE" id="PS00798">
    <property type="entry name" value="ALDOKETO_REDUCTASE_1"/>
    <property type="match status" value="1"/>
</dbReference>
<dbReference type="InterPro" id="IPR018170">
    <property type="entry name" value="Aldo/ket_reductase_CS"/>
</dbReference>
<dbReference type="FunFam" id="3.20.20.100:FF:000015">
    <property type="entry name" value="Oxidoreductase, aldo/keto reductase family"/>
    <property type="match status" value="1"/>
</dbReference>
<dbReference type="SMART" id="SM00910">
    <property type="entry name" value="HIRAN"/>
    <property type="match status" value="1"/>
</dbReference>
<dbReference type="InterPro" id="IPR036812">
    <property type="entry name" value="NAD(P)_OxRdtase_dom_sf"/>
</dbReference>
<dbReference type="Pfam" id="PF08797">
    <property type="entry name" value="HIRAN"/>
    <property type="match status" value="1"/>
</dbReference>
<dbReference type="GO" id="GO:0006281">
    <property type="term" value="P:DNA repair"/>
    <property type="evidence" value="ECO:0007669"/>
    <property type="project" value="UniProtKB-KW"/>
</dbReference>
<feature type="domain" description="Helicase C-terminal" evidence="19">
    <location>
        <begin position="1053"/>
        <end position="1209"/>
    </location>
</feature>
<keyword evidence="21" id="KW-1185">Reference proteome</keyword>
<keyword evidence="9" id="KW-0347">Helicase</keyword>
<accession>A0AAE0NR96</accession>
<dbReference type="GO" id="GO:0016818">
    <property type="term" value="F:hydrolase activity, acting on acid anhydrides, in phosphorus-containing anhydrides"/>
    <property type="evidence" value="ECO:0007669"/>
    <property type="project" value="InterPro"/>
</dbReference>
<keyword evidence="5" id="KW-0547">Nucleotide-binding</keyword>
<dbReference type="Gene3D" id="3.40.50.300">
    <property type="entry name" value="P-loop containing nucleotide triphosphate hydrolases"/>
    <property type="match status" value="1"/>
</dbReference>
<evidence type="ECO:0000259" key="19">
    <source>
        <dbReference type="PROSITE" id="PS51194"/>
    </source>
</evidence>
<dbReference type="GO" id="GO:0005634">
    <property type="term" value="C:nucleus"/>
    <property type="evidence" value="ECO:0007669"/>
    <property type="project" value="UniProtKB-SubCell"/>
</dbReference>
<sequence>MDFSDEPPSKKRRFLADHADSDDVVAGPSSSPQFSAPPSSPPRKKVLQDPSEDQQSQVETPKKAADDKEPKRFFTDDGALTPEAARLCAPFLEKMTPRDPRYGWALKNIDPPVAPTPQEATPPVVESPQLAFDKDTFEAFVGEKVGIDILQVISKNCGNNIERAVNMYLDGTWKKLHRAPPVRVNSHSPLIVGGQSPRKASTLQPQARLRSVQSQPQSKPPPPAEVKVLPSMPEARYVGAFGVEGWATRSGIGLLRHGDVVKIERQKIIPPTVARKGQVKPGTPQSIPRVSAAAAKRVDVIVRFTDTNGRELGRLAKDTANWVSTLIDQNICRFEGICVYAPERLRTNETVFLQLKVYMLRSAFFGRTLQLADNRAAGFHEKDETAEEKDLRLRQVALVRLFQEINIVPSRGNAAAAKDARKDLLEAADSAEKKAMDKAKAGDNNSGSASPSEEAEEGQELEQDQLDALYKKAQSFDFNTPEAEPADTFAMTLRPYQKQSLHWMLAKEKNQRTEDRETSMHPLWEEYIWPLKDHDDKDLPVVPDQPCFYVNPYSGDLSLDFPKQEQHCLGGILADEMGLGKTIQMLSLIHSHRSEVAIRAREGGLTSVNGLPRLPAVSGQKATVDAPCTTLVVAPMSLLAQWQSEAENASKEGTLKTMMYYGTEKNVDLVTMCCEANAVNAPDVIITSYGVVLSEFTQLTTKNGDRLNSRGLFSLNFFRVILDEAHNIKNRQAKTSRACYEIAAEHRWVLTGTPIVNRLEDLFSLVRFLRVEPWNNFSFWRTFITVPFESKNFVRALDVVQTVLEPLVMRRTKDMKTPDGQFLVPLPPKHIEIVDIELSEPERAVYDYIFKHAKRAFDNNMEAGTVMKAYTSIFAQILRLRQSCCHPVLVRNQDIVADEEEANMAADVAAGLADDMDLQSLIERFTATTDDASTTNNNFGAHVLKQIRDEAVNECPICAEEPMIDQTVTGCWHSACKKCLLDYIKHQTDRNEVPRCFQCREHINIRDIFEVIRHDDDEPMTPSTSTPGGASPVEPRISLQRIGTTDSSAKIVALISHLRALRQDHPKMKSLVISQFTSFLTLISSALTRHRIPFLRLDGSMSQKARAAVLSEFQSTNTFCVLLLSLKAGGVGLNLTAAKRVYMMDPWWSFAVEAQAIDRVHRMGQEEEVRVYRFIVKGSVEGRMLRVQERKKFIATSLGMMSEEEKRVQRVEDIRVLLGGEGVRSRQERRFLGIARHRSRLNSTSPSIQHNHARHSFLPSPTTTSQLNNMSKLSINDKIKLNSGYEIPQLGFGVCNLRVSCAPPVGASGHGHATNLTPSVLRRFTKHQVSQIVTKAFTIGYRHIDSASAYRNEAGCGAAILSASSSSSSNLKIPRSQIFFTTKIGPKHISYNAAKRIINESLAKTKLEYIDLMLLHAPYGGSANRKGAWLALVEAVEEGKIRSIGVSNYGVHHLDELEQHIKELEAERGGGKGRGGVLSVGQWEIHPWCLREDIVQWCRERGVVVEAYAPIVRGERFGREPKLRELADKYGKTEAQVLVRWSLQKGFVPLPKSVRGERIRENADVYDFELEEEEVKGLETGEYSPVCWDPTTSGLDNYSGQEV</sequence>
<keyword evidence="6" id="KW-0227">DNA damage</keyword>
<protein>
    <submittedName>
        <fullName evidence="20">SNF2 family N-terminal domain-containing protein</fullName>
    </submittedName>
</protein>
<dbReference type="CDD" id="cd18793">
    <property type="entry name" value="SF2_C_SNF"/>
    <property type="match status" value="1"/>
</dbReference>
<evidence type="ECO:0000256" key="16">
    <source>
        <dbReference type="SAM" id="MobiDB-lite"/>
    </source>
</evidence>
<evidence type="ECO:0000259" key="18">
    <source>
        <dbReference type="PROSITE" id="PS51192"/>
    </source>
</evidence>
<evidence type="ECO:0000256" key="3">
    <source>
        <dbReference type="ARBA" id="ARBA00007905"/>
    </source>
</evidence>
<feature type="compositionally biased region" description="Basic and acidic residues" evidence="16">
    <location>
        <begin position="60"/>
        <end position="75"/>
    </location>
</feature>
<dbReference type="PANTHER" id="PTHR45626">
    <property type="entry name" value="TRANSCRIPTION TERMINATION FACTOR 2-RELATED"/>
    <property type="match status" value="1"/>
</dbReference>
<evidence type="ECO:0000313" key="20">
    <source>
        <dbReference type="EMBL" id="KAK3386252.1"/>
    </source>
</evidence>